<dbReference type="EMBL" id="PZZL01000001">
    <property type="protein sequence ID" value="PTM61640.1"/>
    <property type="molecule type" value="Genomic_DNA"/>
</dbReference>
<dbReference type="AlphaFoldDB" id="A0A2T4ZI31"/>
<protein>
    <submittedName>
        <fullName evidence="1">Uncharacterized protein</fullName>
    </submittedName>
</protein>
<evidence type="ECO:0000313" key="1">
    <source>
        <dbReference type="EMBL" id="PTM61640.1"/>
    </source>
</evidence>
<evidence type="ECO:0000313" key="2">
    <source>
        <dbReference type="Proteomes" id="UP000241808"/>
    </source>
</evidence>
<dbReference type="OrthoDB" id="8455189at2"/>
<accession>A0A2T4ZI31</accession>
<organism evidence="1 2">
    <name type="scientific">Phreatobacter oligotrophus</name>
    <dbReference type="NCBI Taxonomy" id="1122261"/>
    <lineage>
        <taxon>Bacteria</taxon>
        <taxon>Pseudomonadati</taxon>
        <taxon>Pseudomonadota</taxon>
        <taxon>Alphaproteobacteria</taxon>
        <taxon>Hyphomicrobiales</taxon>
        <taxon>Phreatobacteraceae</taxon>
        <taxon>Phreatobacter</taxon>
    </lineage>
</organism>
<dbReference type="RefSeq" id="WP_108174098.1">
    <property type="nucleotide sequence ID" value="NZ_PZZL01000001.1"/>
</dbReference>
<dbReference type="Proteomes" id="UP000241808">
    <property type="component" value="Unassembled WGS sequence"/>
</dbReference>
<name>A0A2T4ZI31_9HYPH</name>
<reference evidence="1 2" key="1">
    <citation type="submission" date="2018-04" db="EMBL/GenBank/DDBJ databases">
        <title>Genomic Encyclopedia of Archaeal and Bacterial Type Strains, Phase II (KMG-II): from individual species to whole genera.</title>
        <authorList>
            <person name="Goeker M."/>
        </authorList>
    </citation>
    <scope>NUCLEOTIDE SEQUENCE [LARGE SCALE GENOMIC DNA]</scope>
    <source>
        <strain evidence="1 2">DSM 25521</strain>
    </source>
</reference>
<comment type="caution">
    <text evidence="1">The sequence shown here is derived from an EMBL/GenBank/DDBJ whole genome shotgun (WGS) entry which is preliminary data.</text>
</comment>
<keyword evidence="2" id="KW-1185">Reference proteome</keyword>
<gene>
    <name evidence="1" type="ORF">C8P69_101310</name>
</gene>
<proteinExistence type="predicted"/>
<sequence length="201" mass="21619">MRQTITKLYGTQAQASAAAEALKADGHRYVFLVPGAEPGAAEGTADPETVKAIMAAQIYKGDAEVYARHLAKGASLVTVHAMFGSAQRAITTLKSFDPLPDAIPKPPVPSRFVYSVHTPFSSTFELPLLTEKVAYPAETVSGIPSLTRRPVLFTGRIMPFLTEAAAPFSRMLSLPTLTKSATPFSSLFRLPLLTRRRESAA</sequence>